<feature type="transmembrane region" description="Helical" evidence="6">
    <location>
        <begin position="165"/>
        <end position="188"/>
    </location>
</feature>
<keyword evidence="9" id="KW-1185">Reference proteome</keyword>
<evidence type="ECO:0000256" key="2">
    <source>
        <dbReference type="ARBA" id="ARBA00006143"/>
    </source>
</evidence>
<evidence type="ECO:0000256" key="5">
    <source>
        <dbReference type="ARBA" id="ARBA00023136"/>
    </source>
</evidence>
<comment type="similarity">
    <text evidence="2">Belongs to the DsbD family.</text>
</comment>
<feature type="transmembrane region" description="Helical" evidence="6">
    <location>
        <begin position="209"/>
        <end position="233"/>
    </location>
</feature>
<keyword evidence="5 6" id="KW-0472">Membrane</keyword>
<protein>
    <submittedName>
        <fullName evidence="8">Cytochrome c biogenesis CcdA family protein</fullName>
    </submittedName>
</protein>
<evidence type="ECO:0000313" key="8">
    <source>
        <dbReference type="EMBL" id="MFC3928354.1"/>
    </source>
</evidence>
<gene>
    <name evidence="8" type="ORF">ACFORF_07220</name>
</gene>
<feature type="transmembrane region" description="Helical" evidence="6">
    <location>
        <begin position="86"/>
        <end position="110"/>
    </location>
</feature>
<keyword evidence="4 6" id="KW-1133">Transmembrane helix</keyword>
<comment type="subcellular location">
    <subcellularLocation>
        <location evidence="1">Membrane</location>
        <topology evidence="1">Multi-pass membrane protein</topology>
    </subcellularLocation>
</comment>
<organism evidence="8 9">
    <name type="scientific">Streptococcus caprae</name>
    <dbReference type="NCBI Taxonomy" id="1640501"/>
    <lineage>
        <taxon>Bacteria</taxon>
        <taxon>Bacillati</taxon>
        <taxon>Bacillota</taxon>
        <taxon>Bacilli</taxon>
        <taxon>Lactobacillales</taxon>
        <taxon>Streptococcaceae</taxon>
        <taxon>Streptococcus</taxon>
    </lineage>
</organism>
<evidence type="ECO:0000313" key="9">
    <source>
        <dbReference type="Proteomes" id="UP001595807"/>
    </source>
</evidence>
<accession>A0ABV8CW45</accession>
<dbReference type="InterPro" id="IPR051790">
    <property type="entry name" value="Cytochrome_c-biogenesis_DsbD"/>
</dbReference>
<evidence type="ECO:0000256" key="1">
    <source>
        <dbReference type="ARBA" id="ARBA00004141"/>
    </source>
</evidence>
<feature type="transmembrane region" description="Helical" evidence="6">
    <location>
        <begin position="51"/>
        <end position="74"/>
    </location>
</feature>
<name>A0ABV8CW45_9STRE</name>
<evidence type="ECO:0000256" key="4">
    <source>
        <dbReference type="ARBA" id="ARBA00022989"/>
    </source>
</evidence>
<reference evidence="9" key="1">
    <citation type="journal article" date="2019" name="Int. J. Syst. Evol. Microbiol.">
        <title>The Global Catalogue of Microorganisms (GCM) 10K type strain sequencing project: providing services to taxonomists for standard genome sequencing and annotation.</title>
        <authorList>
            <consortium name="The Broad Institute Genomics Platform"/>
            <consortium name="The Broad Institute Genome Sequencing Center for Infectious Disease"/>
            <person name="Wu L."/>
            <person name="Ma J."/>
        </authorList>
    </citation>
    <scope>NUCLEOTIDE SEQUENCE [LARGE SCALE GENOMIC DNA]</scope>
    <source>
        <strain evidence="9">CCUG 67170</strain>
    </source>
</reference>
<dbReference type="InterPro" id="IPR003834">
    <property type="entry name" value="Cyt_c_assmbl_TM_dom"/>
</dbReference>
<feature type="transmembrane region" description="Helical" evidence="6">
    <location>
        <begin position="16"/>
        <end position="39"/>
    </location>
</feature>
<dbReference type="PANTHER" id="PTHR31272">
    <property type="entry name" value="CYTOCHROME C-TYPE BIOGENESIS PROTEIN HI_1454-RELATED"/>
    <property type="match status" value="1"/>
</dbReference>
<dbReference type="PANTHER" id="PTHR31272:SF4">
    <property type="entry name" value="CYTOCHROME C-TYPE BIOGENESIS PROTEIN HI_1454-RELATED"/>
    <property type="match status" value="1"/>
</dbReference>
<dbReference type="EMBL" id="JBHRZV010000049">
    <property type="protein sequence ID" value="MFC3928354.1"/>
    <property type="molecule type" value="Genomic_DNA"/>
</dbReference>
<feature type="domain" description="Cytochrome C biogenesis protein transmembrane" evidence="7">
    <location>
        <begin position="8"/>
        <end position="222"/>
    </location>
</feature>
<keyword evidence="3 6" id="KW-0812">Transmembrane</keyword>
<sequence>MEFQHVKVVALFLEGLLSFFSPCVLPILPIYMGILGGQIEEGRESAYRKRVLLNTLIFVLGIATTFFLLAFASSFLSRFLNQHIRIVQILSGVLILGMGFFQLGIIQSRLLTREFSAKSKVYQAGQTMTPFIAYLMGFTFSFSWTPCIGPILASVFFYASSQSGIWSLLLLLVYCLGFIPPFILVALFSQQVLAYFKRQTRFLKYTKMISGVLLILIGLSILTGTFSLFSHLFKP</sequence>
<dbReference type="RefSeq" id="WP_380426820.1">
    <property type="nucleotide sequence ID" value="NZ_JBHRZV010000049.1"/>
</dbReference>
<proteinExistence type="inferred from homology"/>
<evidence type="ECO:0000259" key="7">
    <source>
        <dbReference type="Pfam" id="PF02683"/>
    </source>
</evidence>
<dbReference type="Proteomes" id="UP001595807">
    <property type="component" value="Unassembled WGS sequence"/>
</dbReference>
<feature type="transmembrane region" description="Helical" evidence="6">
    <location>
        <begin position="131"/>
        <end position="159"/>
    </location>
</feature>
<evidence type="ECO:0000256" key="3">
    <source>
        <dbReference type="ARBA" id="ARBA00022692"/>
    </source>
</evidence>
<evidence type="ECO:0000256" key="6">
    <source>
        <dbReference type="SAM" id="Phobius"/>
    </source>
</evidence>
<comment type="caution">
    <text evidence="8">The sequence shown here is derived from an EMBL/GenBank/DDBJ whole genome shotgun (WGS) entry which is preliminary data.</text>
</comment>
<dbReference type="Pfam" id="PF02683">
    <property type="entry name" value="DsbD_TM"/>
    <property type="match status" value="1"/>
</dbReference>